<reference evidence="2" key="1">
    <citation type="submission" date="2010-05" db="EMBL/GenBank/DDBJ databases">
        <title>The Genome Sequence of Magnaporthe poae strain ATCC 64411.</title>
        <authorList>
            <consortium name="The Broad Institute Genome Sequencing Platform"/>
            <consortium name="Broad Institute Genome Sequencing Center for Infectious Disease"/>
            <person name="Ma L.-J."/>
            <person name="Dead R."/>
            <person name="Young S."/>
            <person name="Zeng Q."/>
            <person name="Koehrsen M."/>
            <person name="Alvarado L."/>
            <person name="Berlin A."/>
            <person name="Chapman S.B."/>
            <person name="Chen Z."/>
            <person name="Freedman E."/>
            <person name="Gellesch M."/>
            <person name="Goldberg J."/>
            <person name="Griggs A."/>
            <person name="Gujja S."/>
            <person name="Heilman E.R."/>
            <person name="Heiman D."/>
            <person name="Hepburn T."/>
            <person name="Howarth C."/>
            <person name="Jen D."/>
            <person name="Larson L."/>
            <person name="Mehta T."/>
            <person name="Neiman D."/>
            <person name="Pearson M."/>
            <person name="Roberts A."/>
            <person name="Saif S."/>
            <person name="Shea T."/>
            <person name="Shenoy N."/>
            <person name="Sisk P."/>
            <person name="Stolte C."/>
            <person name="Sykes S."/>
            <person name="Walk T."/>
            <person name="White J."/>
            <person name="Yandava C."/>
            <person name="Haas B."/>
            <person name="Nusbaum C."/>
            <person name="Birren B."/>
        </authorList>
    </citation>
    <scope>NUCLEOTIDE SEQUENCE</scope>
    <source>
        <strain evidence="2">ATCC 64411</strain>
    </source>
</reference>
<dbReference type="VEuPathDB" id="FungiDB:MAPG_04911"/>
<proteinExistence type="predicted"/>
<dbReference type="InterPro" id="IPR036861">
    <property type="entry name" value="Endochitinase-like_sf"/>
</dbReference>
<evidence type="ECO:0000256" key="1">
    <source>
        <dbReference type="ARBA" id="ARBA00022669"/>
    </source>
</evidence>
<accession>A0A0H2TW88</accession>
<sequence length="207" mass="23346">MLIPNRRSLLTLTGLASAVHSFSRLSFSHSLIFISLFNPTLLTMAPRVLAVVVMAASLVTANINFTWVQPSCGPDDPFNRCLRGQHCESTSCVPDYDPRRHHRLAPGHAEKRTAKPVTQTVDGTCGAANGGTTRSLRDWMPEWALPCITEQQPFYVYLQYRDPDQCADAEADWTPDHRWHLRRRKRRTVCGNWPQGSCCSQYGWCGN</sequence>
<dbReference type="SUPFAM" id="SSF57016">
    <property type="entry name" value="Plant lectins/antimicrobial peptides"/>
    <property type="match status" value="1"/>
</dbReference>
<dbReference type="AlphaFoldDB" id="A0A0H2TW88"/>
<name>A0A0H2TW88_MAGP6</name>
<feature type="non-terminal residue" evidence="2">
    <location>
        <position position="207"/>
    </location>
</feature>
<reference evidence="2" key="2">
    <citation type="submission" date="2011-03" db="EMBL/GenBank/DDBJ databases">
        <title>Annotation of Magnaporthe poae ATCC 64411.</title>
        <authorList>
            <person name="Ma L.-J."/>
            <person name="Dead R."/>
            <person name="Young S.K."/>
            <person name="Zeng Q."/>
            <person name="Gargeya S."/>
            <person name="Fitzgerald M."/>
            <person name="Haas B."/>
            <person name="Abouelleil A."/>
            <person name="Alvarado L."/>
            <person name="Arachchi H.M."/>
            <person name="Berlin A."/>
            <person name="Brown A."/>
            <person name="Chapman S.B."/>
            <person name="Chen Z."/>
            <person name="Dunbar C."/>
            <person name="Freedman E."/>
            <person name="Gearin G."/>
            <person name="Gellesch M."/>
            <person name="Goldberg J."/>
            <person name="Griggs A."/>
            <person name="Gujja S."/>
            <person name="Heiman D."/>
            <person name="Howarth C."/>
            <person name="Larson L."/>
            <person name="Lui A."/>
            <person name="MacDonald P.J.P."/>
            <person name="Mehta T."/>
            <person name="Montmayeur A."/>
            <person name="Murphy C."/>
            <person name="Neiman D."/>
            <person name="Pearson M."/>
            <person name="Priest M."/>
            <person name="Roberts A."/>
            <person name="Saif S."/>
            <person name="Shea T."/>
            <person name="Shenoy N."/>
            <person name="Sisk P."/>
            <person name="Stolte C."/>
            <person name="Sykes S."/>
            <person name="Yandava C."/>
            <person name="Wortman J."/>
            <person name="Nusbaum C."/>
            <person name="Birren B."/>
        </authorList>
    </citation>
    <scope>NUCLEOTIDE SEQUENCE</scope>
    <source>
        <strain evidence="2">ATCC 64411</strain>
    </source>
</reference>
<gene>
    <name evidence="2" type="ORF">MAPG_04911</name>
</gene>
<dbReference type="GO" id="GO:0008061">
    <property type="term" value="F:chitin binding"/>
    <property type="evidence" value="ECO:0007669"/>
    <property type="project" value="UniProtKB-KW"/>
</dbReference>
<dbReference type="OrthoDB" id="2019572at2759"/>
<evidence type="ECO:0000313" key="2">
    <source>
        <dbReference type="EMBL" id="KLU85891.1"/>
    </source>
</evidence>
<dbReference type="EMBL" id="GL876969">
    <property type="protein sequence ID" value="KLU85891.1"/>
    <property type="molecule type" value="Genomic_DNA"/>
</dbReference>
<keyword evidence="1" id="KW-0147">Chitin-binding</keyword>
<protein>
    <submittedName>
        <fullName evidence="2">Uncharacterized protein</fullName>
    </submittedName>
</protein>
<organism evidence="2">
    <name type="scientific">Magnaporthiopsis poae (strain ATCC 64411 / 73-15)</name>
    <name type="common">Kentucky bluegrass fungus</name>
    <name type="synonym">Magnaporthe poae</name>
    <dbReference type="NCBI Taxonomy" id="644358"/>
    <lineage>
        <taxon>Eukaryota</taxon>
        <taxon>Fungi</taxon>
        <taxon>Dikarya</taxon>
        <taxon>Ascomycota</taxon>
        <taxon>Pezizomycotina</taxon>
        <taxon>Sordariomycetes</taxon>
        <taxon>Sordariomycetidae</taxon>
        <taxon>Magnaporthales</taxon>
        <taxon>Magnaporthaceae</taxon>
        <taxon>Magnaporthiopsis</taxon>
    </lineage>
</organism>